<evidence type="ECO:0000256" key="10">
    <source>
        <dbReference type="ARBA" id="ARBA00044991"/>
    </source>
</evidence>
<evidence type="ECO:0000256" key="9">
    <source>
        <dbReference type="ARBA" id="ARBA00044968"/>
    </source>
</evidence>
<gene>
    <name evidence="11" type="primary">pgmB</name>
    <name evidence="11" type="ORF">NP439_15355</name>
</gene>
<evidence type="ECO:0000256" key="1">
    <source>
        <dbReference type="ARBA" id="ARBA00001946"/>
    </source>
</evidence>
<proteinExistence type="inferred from homology"/>
<dbReference type="InterPro" id="IPR023198">
    <property type="entry name" value="PGP-like_dom2"/>
</dbReference>
<dbReference type="SUPFAM" id="SSF56784">
    <property type="entry name" value="HAD-like"/>
    <property type="match status" value="1"/>
</dbReference>
<evidence type="ECO:0000256" key="5">
    <source>
        <dbReference type="ARBA" id="ARBA00022842"/>
    </source>
</evidence>
<keyword evidence="3" id="KW-0597">Phosphoprotein</keyword>
<dbReference type="SFLD" id="SFLDG01135">
    <property type="entry name" value="C1.5.6:_HAD__Beta-PGM__Phospha"/>
    <property type="match status" value="1"/>
</dbReference>
<dbReference type="RefSeq" id="WP_256710416.1">
    <property type="nucleotide sequence ID" value="NZ_CP101914.1"/>
</dbReference>
<reference evidence="11" key="1">
    <citation type="submission" date="2022-07" db="EMBL/GenBank/DDBJ databases">
        <title>FELIX.</title>
        <authorList>
            <person name="Wan K.H."/>
            <person name="Park S."/>
            <person name="Lawrence Q."/>
            <person name="Eichenberger J.P."/>
            <person name="Booth B.W."/>
            <person name="Piaggio A.J."/>
            <person name="Chandler J.C."/>
            <person name="Franklin A.B."/>
            <person name="Celniker S.E."/>
        </authorList>
    </citation>
    <scope>NUCLEOTIDE SEQUENCE</scope>
    <source>
        <strain evidence="11">QA-1986 374</strain>
    </source>
</reference>
<dbReference type="InterPro" id="IPR010976">
    <property type="entry name" value="B-phosphoglucomutase_hydrolase"/>
</dbReference>
<name>A0ABY5JYS4_9BACI</name>
<dbReference type="Gene3D" id="3.40.50.1000">
    <property type="entry name" value="HAD superfamily/HAD-like"/>
    <property type="match status" value="1"/>
</dbReference>
<evidence type="ECO:0000256" key="6">
    <source>
        <dbReference type="ARBA" id="ARBA00023235"/>
    </source>
</evidence>
<dbReference type="Gene3D" id="1.10.150.240">
    <property type="entry name" value="Putative phosphatase, domain 2"/>
    <property type="match status" value="1"/>
</dbReference>
<sequence>MKAVIFDLDGVITDTAELHYQAWKNLADSLKIHFDYKLNEELKGIGRMDSLNRILNFGGKTDQYTEIEKIALTEQKNTEYVALLDQLSPKSIYPGIKEFLDTLRNQNLKIGLASASKNGPKILELLEITDYFDTIVDPVSVKMGKPAPDIFLKAAEQLEVHSSKCIGIEDSEAGIHSIKTAGMFAIGVGTEKVMKAAGADLVICDTKNLHWDQIINTVNHQYS</sequence>
<evidence type="ECO:0000256" key="2">
    <source>
        <dbReference type="ARBA" id="ARBA00006171"/>
    </source>
</evidence>
<dbReference type="PRINTS" id="PR00413">
    <property type="entry name" value="HADHALOGNASE"/>
</dbReference>
<keyword evidence="6 11" id="KW-0413">Isomerase</keyword>
<evidence type="ECO:0000256" key="8">
    <source>
        <dbReference type="ARBA" id="ARBA00044926"/>
    </source>
</evidence>
<comment type="similarity">
    <text evidence="2">Belongs to the HAD-like hydrolase superfamily. CbbY/CbbZ/Gph/YieH family.</text>
</comment>
<dbReference type="NCBIfam" id="TIGR02009">
    <property type="entry name" value="PGMB-YQAB-SF"/>
    <property type="match status" value="1"/>
</dbReference>
<evidence type="ECO:0000256" key="4">
    <source>
        <dbReference type="ARBA" id="ARBA00022723"/>
    </source>
</evidence>
<dbReference type="EC" id="5.4.2.6" evidence="9"/>
<keyword evidence="5" id="KW-0460">Magnesium</keyword>
<dbReference type="SFLD" id="SFLDG01129">
    <property type="entry name" value="C1.5:_HAD__Beta-PGM__Phosphata"/>
    <property type="match status" value="1"/>
</dbReference>
<keyword evidence="4" id="KW-0479">Metal-binding</keyword>
<dbReference type="InterPro" id="IPR006439">
    <property type="entry name" value="HAD-SF_hydro_IA"/>
</dbReference>
<dbReference type="Proteomes" id="UP001059773">
    <property type="component" value="Chromosome"/>
</dbReference>
<evidence type="ECO:0000256" key="7">
    <source>
        <dbReference type="ARBA" id="ARBA00023277"/>
    </source>
</evidence>
<comment type="catalytic activity">
    <reaction evidence="8">
        <text>beta-D-glucose 1-phosphate = beta-D-glucose 6-phosphate</text>
        <dbReference type="Rhea" id="RHEA:20113"/>
        <dbReference type="ChEBI" id="CHEBI:57684"/>
        <dbReference type="ChEBI" id="CHEBI:58247"/>
        <dbReference type="EC" id="5.4.2.6"/>
    </reaction>
</comment>
<keyword evidence="12" id="KW-1185">Reference proteome</keyword>
<dbReference type="InterPro" id="IPR036412">
    <property type="entry name" value="HAD-like_sf"/>
</dbReference>
<comment type="cofactor">
    <cofactor evidence="1">
        <name>Mg(2+)</name>
        <dbReference type="ChEBI" id="CHEBI:18420"/>
    </cofactor>
</comment>
<dbReference type="EMBL" id="CP101914">
    <property type="protein sequence ID" value="UUI05583.1"/>
    <property type="molecule type" value="Genomic_DNA"/>
</dbReference>
<dbReference type="InterPro" id="IPR010972">
    <property type="entry name" value="Beta-PGM"/>
</dbReference>
<dbReference type="SFLD" id="SFLDF00046">
    <property type="entry name" value="beta-phosphoglucomutase"/>
    <property type="match status" value="1"/>
</dbReference>
<evidence type="ECO:0000256" key="3">
    <source>
        <dbReference type="ARBA" id="ARBA00022553"/>
    </source>
</evidence>
<dbReference type="PANTHER" id="PTHR46193">
    <property type="entry name" value="6-PHOSPHOGLUCONATE PHOSPHATASE"/>
    <property type="match status" value="1"/>
</dbReference>
<evidence type="ECO:0000313" key="12">
    <source>
        <dbReference type="Proteomes" id="UP001059773"/>
    </source>
</evidence>
<protein>
    <recommendedName>
        <fullName evidence="10">Beta-phosphoglucomutase</fullName>
        <ecNumber evidence="9">5.4.2.6</ecNumber>
    </recommendedName>
</protein>
<dbReference type="InterPro" id="IPR023214">
    <property type="entry name" value="HAD_sf"/>
</dbReference>
<dbReference type="NCBIfam" id="TIGR01990">
    <property type="entry name" value="bPGM"/>
    <property type="match status" value="1"/>
</dbReference>
<dbReference type="InterPro" id="IPR051600">
    <property type="entry name" value="Beta-PGM-like"/>
</dbReference>
<dbReference type="Pfam" id="PF00702">
    <property type="entry name" value="Hydrolase"/>
    <property type="match status" value="1"/>
</dbReference>
<dbReference type="NCBIfam" id="TIGR01509">
    <property type="entry name" value="HAD-SF-IA-v3"/>
    <property type="match status" value="1"/>
</dbReference>
<organism evidence="11 12">
    <name type="scientific">Oceanobacillus jeddahense</name>
    <dbReference type="NCBI Taxonomy" id="1462527"/>
    <lineage>
        <taxon>Bacteria</taxon>
        <taxon>Bacillati</taxon>
        <taxon>Bacillota</taxon>
        <taxon>Bacilli</taxon>
        <taxon>Bacillales</taxon>
        <taxon>Bacillaceae</taxon>
        <taxon>Oceanobacillus</taxon>
    </lineage>
</organism>
<keyword evidence="7" id="KW-0119">Carbohydrate metabolism</keyword>
<dbReference type="CDD" id="cd02598">
    <property type="entry name" value="HAD_BPGM"/>
    <property type="match status" value="1"/>
</dbReference>
<dbReference type="PANTHER" id="PTHR46193:SF18">
    <property type="entry name" value="HEXITOL PHOSPHATASE B"/>
    <property type="match status" value="1"/>
</dbReference>
<accession>A0ABY5JYS4</accession>
<dbReference type="SFLD" id="SFLDS00003">
    <property type="entry name" value="Haloacid_Dehalogenase"/>
    <property type="match status" value="1"/>
</dbReference>
<dbReference type="GO" id="GO:0008801">
    <property type="term" value="F:beta-phosphoglucomutase activity"/>
    <property type="evidence" value="ECO:0007669"/>
    <property type="project" value="UniProtKB-EC"/>
</dbReference>
<evidence type="ECO:0000313" key="11">
    <source>
        <dbReference type="EMBL" id="UUI05583.1"/>
    </source>
</evidence>